<reference evidence="2" key="1">
    <citation type="journal article" date="2023" name="bioRxiv">
        <title>Improved chromosome-level genome assembly for marigold (Tagetes erecta).</title>
        <authorList>
            <person name="Jiang F."/>
            <person name="Yuan L."/>
            <person name="Wang S."/>
            <person name="Wang H."/>
            <person name="Xu D."/>
            <person name="Wang A."/>
            <person name="Fan W."/>
        </authorList>
    </citation>
    <scope>NUCLEOTIDE SEQUENCE</scope>
    <source>
        <strain evidence="2">WSJ</strain>
        <tissue evidence="2">Leaf</tissue>
    </source>
</reference>
<proteinExistence type="predicted"/>
<evidence type="ECO:0000313" key="3">
    <source>
        <dbReference type="Proteomes" id="UP001229421"/>
    </source>
</evidence>
<dbReference type="EMBL" id="JAUHHV010000002">
    <property type="protein sequence ID" value="KAK1431820.1"/>
    <property type="molecule type" value="Genomic_DNA"/>
</dbReference>
<evidence type="ECO:0000313" key="2">
    <source>
        <dbReference type="EMBL" id="KAK1431820.1"/>
    </source>
</evidence>
<comment type="caution">
    <text evidence="2">The sequence shown here is derived from an EMBL/GenBank/DDBJ whole genome shotgun (WGS) entry which is preliminary data.</text>
</comment>
<gene>
    <name evidence="2" type="ORF">QVD17_08514</name>
</gene>
<feature type="compositionally biased region" description="Polar residues" evidence="1">
    <location>
        <begin position="70"/>
        <end position="81"/>
    </location>
</feature>
<sequence>MEIVQTPKWLQTAQQPYLKMKKQQNDCKMRANSKMENHGDRASFISDLCSSGEYGTMQMGDREGGKPWRSTGSDGVTKSDV</sequence>
<feature type="region of interest" description="Disordered" evidence="1">
    <location>
        <begin position="55"/>
        <end position="81"/>
    </location>
</feature>
<protein>
    <submittedName>
        <fullName evidence="2">Uncharacterized protein</fullName>
    </submittedName>
</protein>
<keyword evidence="3" id="KW-1185">Reference proteome</keyword>
<accession>A0AAD8NXM5</accession>
<evidence type="ECO:0000256" key="1">
    <source>
        <dbReference type="SAM" id="MobiDB-lite"/>
    </source>
</evidence>
<name>A0AAD8NXM5_TARER</name>
<dbReference type="AlphaFoldDB" id="A0AAD8NXM5"/>
<dbReference type="Proteomes" id="UP001229421">
    <property type="component" value="Unassembled WGS sequence"/>
</dbReference>
<organism evidence="2 3">
    <name type="scientific">Tagetes erecta</name>
    <name type="common">African marigold</name>
    <dbReference type="NCBI Taxonomy" id="13708"/>
    <lineage>
        <taxon>Eukaryota</taxon>
        <taxon>Viridiplantae</taxon>
        <taxon>Streptophyta</taxon>
        <taxon>Embryophyta</taxon>
        <taxon>Tracheophyta</taxon>
        <taxon>Spermatophyta</taxon>
        <taxon>Magnoliopsida</taxon>
        <taxon>eudicotyledons</taxon>
        <taxon>Gunneridae</taxon>
        <taxon>Pentapetalae</taxon>
        <taxon>asterids</taxon>
        <taxon>campanulids</taxon>
        <taxon>Asterales</taxon>
        <taxon>Asteraceae</taxon>
        <taxon>Asteroideae</taxon>
        <taxon>Heliantheae alliance</taxon>
        <taxon>Tageteae</taxon>
        <taxon>Tagetes</taxon>
    </lineage>
</organism>